<evidence type="ECO:0000256" key="2">
    <source>
        <dbReference type="ARBA" id="ARBA00022741"/>
    </source>
</evidence>
<evidence type="ECO:0000313" key="5">
    <source>
        <dbReference type="EMBL" id="CUO76108.1"/>
    </source>
</evidence>
<keyword evidence="2" id="KW-0547">Nucleotide-binding</keyword>
<reference evidence="5 6" key="1">
    <citation type="submission" date="2015-09" db="EMBL/GenBank/DDBJ databases">
        <authorList>
            <consortium name="Pathogen Informatics"/>
        </authorList>
    </citation>
    <scope>NUCLEOTIDE SEQUENCE [LARGE SCALE GENOMIC DNA]</scope>
    <source>
        <strain evidence="5 6">2789STDY5834855</strain>
    </source>
</reference>
<accession>A0A174HSK5</accession>
<proteinExistence type="predicted"/>
<dbReference type="GO" id="GO:0005524">
    <property type="term" value="F:ATP binding"/>
    <property type="evidence" value="ECO:0007669"/>
    <property type="project" value="UniProtKB-KW"/>
</dbReference>
<evidence type="ECO:0000259" key="4">
    <source>
        <dbReference type="PROSITE" id="PS50893"/>
    </source>
</evidence>
<dbReference type="SMART" id="SM00382">
    <property type="entry name" value="AAA"/>
    <property type="match status" value="1"/>
</dbReference>
<feature type="domain" description="ABC transporter" evidence="4">
    <location>
        <begin position="1"/>
        <end position="228"/>
    </location>
</feature>
<protein>
    <submittedName>
        <fullName evidence="5">ABC transporter ATP-binding protein</fullName>
        <ecNumber evidence="5">3.6.3.-</ecNumber>
    </submittedName>
</protein>
<dbReference type="CDD" id="cd03230">
    <property type="entry name" value="ABC_DR_subfamily_A"/>
    <property type="match status" value="1"/>
</dbReference>
<dbReference type="PROSITE" id="PS50893">
    <property type="entry name" value="ABC_TRANSPORTER_2"/>
    <property type="match status" value="1"/>
</dbReference>
<dbReference type="OrthoDB" id="9804819at2"/>
<sequence length="283" mass="32864">MNSIEIRNLQKNYKNFSLTIDNLEIPEGYITGFIGPNGSGKTTTIKSLLGMIKPDSGEIKILNSHINKDTKTKENIAYVGDESGFLEESKLVNLHKIISKFYSNWDEELYKKYINKFKIDESKKYKDLSKGQKKQFELIMALSHHPKLLIMDEPTSSLDPIIRNEFLDLMQDHMEMDNMTVFYSTHITTDLDKSADYIVMIYNGKILLKGEKDEILDNHTLVKSKKDLIDNSIKNEFISLKEYAFGFEGLISDRKKAYELFGDEAIYEKCTLEDILLYYTRRE</sequence>
<evidence type="ECO:0000313" key="6">
    <source>
        <dbReference type="Proteomes" id="UP000095558"/>
    </source>
</evidence>
<dbReference type="SUPFAM" id="SSF52540">
    <property type="entry name" value="P-loop containing nucleoside triphosphate hydrolases"/>
    <property type="match status" value="1"/>
</dbReference>
<keyword evidence="1" id="KW-0813">Transport</keyword>
<dbReference type="EC" id="3.6.3.-" evidence="5"/>
<dbReference type="Proteomes" id="UP000095558">
    <property type="component" value="Unassembled WGS sequence"/>
</dbReference>
<dbReference type="EMBL" id="CYZV01000048">
    <property type="protein sequence ID" value="CUO76108.1"/>
    <property type="molecule type" value="Genomic_DNA"/>
</dbReference>
<dbReference type="InterPro" id="IPR003593">
    <property type="entry name" value="AAA+_ATPase"/>
</dbReference>
<dbReference type="PANTHER" id="PTHR42939">
    <property type="entry name" value="ABC TRANSPORTER ATP-BINDING PROTEIN ALBC-RELATED"/>
    <property type="match status" value="1"/>
</dbReference>
<evidence type="ECO:0000256" key="1">
    <source>
        <dbReference type="ARBA" id="ARBA00022448"/>
    </source>
</evidence>
<dbReference type="RefSeq" id="WP_055277828.1">
    <property type="nucleotide sequence ID" value="NZ_CYZV01000048.1"/>
</dbReference>
<dbReference type="GO" id="GO:0016887">
    <property type="term" value="F:ATP hydrolysis activity"/>
    <property type="evidence" value="ECO:0007669"/>
    <property type="project" value="InterPro"/>
</dbReference>
<dbReference type="InterPro" id="IPR027417">
    <property type="entry name" value="P-loop_NTPase"/>
</dbReference>
<dbReference type="InterPro" id="IPR003439">
    <property type="entry name" value="ABC_transporter-like_ATP-bd"/>
</dbReference>
<dbReference type="AlphaFoldDB" id="A0A174HSK5"/>
<evidence type="ECO:0000256" key="3">
    <source>
        <dbReference type="ARBA" id="ARBA00022840"/>
    </source>
</evidence>
<gene>
    <name evidence="5" type="primary">drrA_1</name>
    <name evidence="5" type="ORF">ERS852470_03293</name>
</gene>
<dbReference type="InterPro" id="IPR051782">
    <property type="entry name" value="ABC_Transporter_VariousFunc"/>
</dbReference>
<name>A0A174HSK5_9CLOT</name>
<dbReference type="Gene3D" id="3.40.50.300">
    <property type="entry name" value="P-loop containing nucleotide triphosphate hydrolases"/>
    <property type="match status" value="1"/>
</dbReference>
<dbReference type="PANTHER" id="PTHR42939:SF3">
    <property type="entry name" value="ABC TRANSPORTER ATP-BINDING COMPONENT"/>
    <property type="match status" value="1"/>
</dbReference>
<keyword evidence="3 5" id="KW-0067">ATP-binding</keyword>
<keyword evidence="5" id="KW-0378">Hydrolase</keyword>
<dbReference type="STRING" id="84024.ERS852471_03260"/>
<organism evidence="5 6">
    <name type="scientific">Clostridium disporicum</name>
    <dbReference type="NCBI Taxonomy" id="84024"/>
    <lineage>
        <taxon>Bacteria</taxon>
        <taxon>Bacillati</taxon>
        <taxon>Bacillota</taxon>
        <taxon>Clostridia</taxon>
        <taxon>Eubacteriales</taxon>
        <taxon>Clostridiaceae</taxon>
        <taxon>Clostridium</taxon>
    </lineage>
</organism>
<dbReference type="Pfam" id="PF00005">
    <property type="entry name" value="ABC_tran"/>
    <property type="match status" value="1"/>
</dbReference>